<gene>
    <name evidence="1" type="ORF">Pmar_PMAR018499</name>
</gene>
<keyword evidence="2" id="KW-1185">Reference proteome</keyword>
<dbReference type="GeneID" id="9052796"/>
<dbReference type="InParanoid" id="C5KZZ9"/>
<organism evidence="2">
    <name type="scientific">Perkinsus marinus (strain ATCC 50983 / TXsc)</name>
    <dbReference type="NCBI Taxonomy" id="423536"/>
    <lineage>
        <taxon>Eukaryota</taxon>
        <taxon>Sar</taxon>
        <taxon>Alveolata</taxon>
        <taxon>Perkinsozoa</taxon>
        <taxon>Perkinsea</taxon>
        <taxon>Perkinsida</taxon>
        <taxon>Perkinsidae</taxon>
        <taxon>Perkinsus</taxon>
    </lineage>
</organism>
<dbReference type="AlphaFoldDB" id="C5KZZ9"/>
<evidence type="ECO:0000313" key="2">
    <source>
        <dbReference type="Proteomes" id="UP000007800"/>
    </source>
</evidence>
<protein>
    <submittedName>
        <fullName evidence="1">Uncharacterized protein</fullName>
    </submittedName>
</protein>
<reference evidence="1 2" key="1">
    <citation type="submission" date="2008-07" db="EMBL/GenBank/DDBJ databases">
        <authorList>
            <person name="El-Sayed N."/>
            <person name="Caler E."/>
            <person name="Inman J."/>
            <person name="Amedeo P."/>
            <person name="Hass B."/>
            <person name="Wortman J."/>
        </authorList>
    </citation>
    <scope>NUCLEOTIDE SEQUENCE [LARGE SCALE GENOMIC DNA]</scope>
    <source>
        <strain evidence="2">ATCC 50983 / TXsc</strain>
    </source>
</reference>
<sequence length="61" mass="6959">MCGFDMQMCGIVEDKLALRDEGAELTESTSMDSINEFDIGPRFDSRSELNPIRLQLRSIYL</sequence>
<evidence type="ECO:0000313" key="1">
    <source>
        <dbReference type="EMBL" id="EER09857.1"/>
    </source>
</evidence>
<dbReference type="EMBL" id="GG677981">
    <property type="protein sequence ID" value="EER09857.1"/>
    <property type="molecule type" value="Genomic_DNA"/>
</dbReference>
<dbReference type="RefSeq" id="XP_002778062.1">
    <property type="nucleotide sequence ID" value="XM_002778016.1"/>
</dbReference>
<name>C5KZZ9_PERM5</name>
<accession>C5KZZ9</accession>
<proteinExistence type="predicted"/>
<dbReference type="Proteomes" id="UP000007800">
    <property type="component" value="Unassembled WGS sequence"/>
</dbReference>